<dbReference type="SMART" id="SM00220">
    <property type="entry name" value="S_TKc"/>
    <property type="match status" value="1"/>
</dbReference>
<dbReference type="PROSITE" id="PS50011">
    <property type="entry name" value="PROTEIN_KINASE_DOM"/>
    <property type="match status" value="1"/>
</dbReference>
<keyword evidence="8" id="KW-1185">Reference proteome</keyword>
<dbReference type="InterPro" id="IPR000719">
    <property type="entry name" value="Prot_kinase_dom"/>
</dbReference>
<dbReference type="GO" id="GO:0005524">
    <property type="term" value="F:ATP binding"/>
    <property type="evidence" value="ECO:0007669"/>
    <property type="project" value="UniProtKB-KW"/>
</dbReference>
<evidence type="ECO:0000313" key="8">
    <source>
        <dbReference type="Proteomes" id="UP001056384"/>
    </source>
</evidence>
<dbReference type="InterPro" id="IPR008271">
    <property type="entry name" value="Ser/Thr_kinase_AS"/>
</dbReference>
<keyword evidence="2" id="KW-0547">Nucleotide-binding</keyword>
<dbReference type="PANTHER" id="PTHR43671">
    <property type="entry name" value="SERINE/THREONINE-PROTEIN KINASE NEK"/>
    <property type="match status" value="1"/>
</dbReference>
<dbReference type="Proteomes" id="UP001056384">
    <property type="component" value="Chromosome 7"/>
</dbReference>
<gene>
    <name evidence="7" type="ORF">Slin15195_G088710</name>
</gene>
<evidence type="ECO:0000256" key="2">
    <source>
        <dbReference type="ARBA" id="ARBA00022741"/>
    </source>
</evidence>
<sequence>MHLYARLYVDLELEALQLSGSVGLPGTPNLETTREQLLGRWKDLPFPRQVELGPRILDLRKAFKDYRDTERQFNYVAARYRGAPDDFMQDSEADWRPGFGLFDEKAAKCLTEARKMAASVQAVMTSRNAGPEDPGTVALKSLWEKVDTFAQDLANDRRTQHPEMKKAADTRMAQLDRQEKRPMTPEPEEPICEAEPPTGTDGDTDVEMTDTDEIEPAWHGRLELGRGSYGAAYLWLKTDARGKIRERVVQKVCELTNMWSKNVWWSNGAPGNMGIGRQTVPNEIRAHLALRRKPGSESVVELLNYNLRYADKAADLYLEFCPFGDAYELLKQGYHSKSHGDRDKYDFEDHRSECKFIPEPFCWSAFQSLVLAGLLMANGTTDTSSPNAADPEWRLIVHRDLKLDNVFLGIPARDRFRGYPQLKVADFGGAIFIPPNDSRPPEDLMTLATKDHSAPEMDCALRYGRRDELIVPQSSKTNVWGIGIILYRLLSGRHGPVHPSSFPAGYFQWALPSRREPPDFDESTRLFYSDDLLNLVLACLRYDDRDRPTLEYLIREVRRCTNPHSPEEDRAAGLKNRRENDEGYEVGRWGLNVRRDGWRVGLALGEVGFVSGGTGEKGDVAAKLFEMGL</sequence>
<dbReference type="PROSITE" id="PS00108">
    <property type="entry name" value="PROTEIN_KINASE_ST"/>
    <property type="match status" value="1"/>
</dbReference>
<evidence type="ECO:0000256" key="3">
    <source>
        <dbReference type="ARBA" id="ARBA00022777"/>
    </source>
</evidence>
<feature type="region of interest" description="Disordered" evidence="5">
    <location>
        <begin position="153"/>
        <end position="208"/>
    </location>
</feature>
<evidence type="ECO:0000256" key="1">
    <source>
        <dbReference type="ARBA" id="ARBA00022679"/>
    </source>
</evidence>
<dbReference type="EMBL" id="CP099424">
    <property type="protein sequence ID" value="USW55552.1"/>
    <property type="molecule type" value="Genomic_DNA"/>
</dbReference>
<evidence type="ECO:0000256" key="5">
    <source>
        <dbReference type="SAM" id="MobiDB-lite"/>
    </source>
</evidence>
<dbReference type="GO" id="GO:0004674">
    <property type="term" value="F:protein serine/threonine kinase activity"/>
    <property type="evidence" value="ECO:0007669"/>
    <property type="project" value="TreeGrafter"/>
</dbReference>
<reference evidence="7" key="1">
    <citation type="submission" date="2022-06" db="EMBL/GenBank/DDBJ databases">
        <title>Complete genome sequences of two strains of the flax pathogen Septoria linicola.</title>
        <authorList>
            <person name="Lapalu N."/>
            <person name="Simon A."/>
            <person name="Demenou B."/>
            <person name="Paumier D."/>
            <person name="Guillot M.-P."/>
            <person name="Gout L."/>
            <person name="Valade R."/>
        </authorList>
    </citation>
    <scope>NUCLEOTIDE SEQUENCE</scope>
    <source>
        <strain evidence="7">SE15195</strain>
    </source>
</reference>
<dbReference type="InterPro" id="IPR050660">
    <property type="entry name" value="NEK_Ser/Thr_kinase"/>
</dbReference>
<dbReference type="Pfam" id="PF00069">
    <property type="entry name" value="Pkinase"/>
    <property type="match status" value="1"/>
</dbReference>
<keyword evidence="1" id="KW-0808">Transferase</keyword>
<evidence type="ECO:0000313" key="7">
    <source>
        <dbReference type="EMBL" id="USW55552.1"/>
    </source>
</evidence>
<organism evidence="7 8">
    <name type="scientific">Septoria linicola</name>
    <dbReference type="NCBI Taxonomy" id="215465"/>
    <lineage>
        <taxon>Eukaryota</taxon>
        <taxon>Fungi</taxon>
        <taxon>Dikarya</taxon>
        <taxon>Ascomycota</taxon>
        <taxon>Pezizomycotina</taxon>
        <taxon>Dothideomycetes</taxon>
        <taxon>Dothideomycetidae</taxon>
        <taxon>Mycosphaerellales</taxon>
        <taxon>Mycosphaerellaceae</taxon>
        <taxon>Septoria</taxon>
    </lineage>
</organism>
<dbReference type="SUPFAM" id="SSF56112">
    <property type="entry name" value="Protein kinase-like (PK-like)"/>
    <property type="match status" value="1"/>
</dbReference>
<dbReference type="PANTHER" id="PTHR43671:SF106">
    <property type="entry name" value="NIMA-LIKE KINASE"/>
    <property type="match status" value="1"/>
</dbReference>
<dbReference type="AlphaFoldDB" id="A0A9Q9ATJ6"/>
<dbReference type="Gene3D" id="1.10.510.10">
    <property type="entry name" value="Transferase(Phosphotransferase) domain 1"/>
    <property type="match status" value="1"/>
</dbReference>
<keyword evidence="4" id="KW-0067">ATP-binding</keyword>
<dbReference type="InterPro" id="IPR011009">
    <property type="entry name" value="Kinase-like_dom_sf"/>
</dbReference>
<accession>A0A9Q9ATJ6</accession>
<protein>
    <submittedName>
        <fullName evidence="7">Serine/threonine-protein kinase Atg1</fullName>
    </submittedName>
</protein>
<evidence type="ECO:0000259" key="6">
    <source>
        <dbReference type="PROSITE" id="PS50011"/>
    </source>
</evidence>
<evidence type="ECO:0000256" key="4">
    <source>
        <dbReference type="ARBA" id="ARBA00022840"/>
    </source>
</evidence>
<feature type="domain" description="Protein kinase" evidence="6">
    <location>
        <begin position="218"/>
        <end position="565"/>
    </location>
</feature>
<feature type="compositionally biased region" description="Basic and acidic residues" evidence="5">
    <location>
        <begin position="154"/>
        <end position="183"/>
    </location>
</feature>
<keyword evidence="3 7" id="KW-0418">Kinase</keyword>
<name>A0A9Q9ATJ6_9PEZI</name>
<proteinExistence type="predicted"/>